<dbReference type="Proteomes" id="UP000546200">
    <property type="component" value="Unassembled WGS sequence"/>
</dbReference>
<name>A0A7W9BGF6_9SPHN</name>
<protein>
    <submittedName>
        <fullName evidence="1">Uncharacterized protein</fullName>
    </submittedName>
</protein>
<dbReference type="EMBL" id="JACIJK010000015">
    <property type="protein sequence ID" value="MBB5716790.1"/>
    <property type="molecule type" value="Genomic_DNA"/>
</dbReference>
<accession>A0A7W9BGF6</accession>
<organism evidence="1 2">
    <name type="scientific">Sphingomonas aerophila</name>
    <dbReference type="NCBI Taxonomy" id="1344948"/>
    <lineage>
        <taxon>Bacteria</taxon>
        <taxon>Pseudomonadati</taxon>
        <taxon>Pseudomonadota</taxon>
        <taxon>Alphaproteobacteria</taxon>
        <taxon>Sphingomonadales</taxon>
        <taxon>Sphingomonadaceae</taxon>
        <taxon>Sphingomonas</taxon>
    </lineage>
</organism>
<dbReference type="AlphaFoldDB" id="A0A7W9BGF6"/>
<gene>
    <name evidence="1" type="ORF">FHS94_003662</name>
</gene>
<sequence length="121" mass="13411">MAAQHDNMQGLYLEDSYLLGIAVTGRQLQLSVLFALTKDHPAYTTPNPGEQHCYHEGVIEWTQVAIIHSRGQPQVFGSADPDGTLDLGSIKYVNVEGTHHVKADWFDLRFTADSMEIVLAT</sequence>
<evidence type="ECO:0000313" key="2">
    <source>
        <dbReference type="Proteomes" id="UP000546200"/>
    </source>
</evidence>
<dbReference type="RefSeq" id="WP_184060370.1">
    <property type="nucleotide sequence ID" value="NZ_JACIJK010000015.1"/>
</dbReference>
<keyword evidence="2" id="KW-1185">Reference proteome</keyword>
<evidence type="ECO:0000313" key="1">
    <source>
        <dbReference type="EMBL" id="MBB5716790.1"/>
    </source>
</evidence>
<comment type="caution">
    <text evidence="1">The sequence shown here is derived from an EMBL/GenBank/DDBJ whole genome shotgun (WGS) entry which is preliminary data.</text>
</comment>
<proteinExistence type="predicted"/>
<reference evidence="1 2" key="1">
    <citation type="submission" date="2020-08" db="EMBL/GenBank/DDBJ databases">
        <title>Genomic Encyclopedia of Type Strains, Phase IV (KMG-IV): sequencing the most valuable type-strain genomes for metagenomic binning, comparative biology and taxonomic classification.</title>
        <authorList>
            <person name="Goeker M."/>
        </authorList>
    </citation>
    <scope>NUCLEOTIDE SEQUENCE [LARGE SCALE GENOMIC DNA]</scope>
    <source>
        <strain evidence="1 2">DSM 100044</strain>
    </source>
</reference>